<dbReference type="SMART" id="SM00338">
    <property type="entry name" value="BRLZ"/>
    <property type="match status" value="1"/>
</dbReference>
<evidence type="ECO:0000256" key="6">
    <source>
        <dbReference type="SAM" id="MobiDB-lite"/>
    </source>
</evidence>
<gene>
    <name evidence="8" type="ORF">CKAN_01165100</name>
</gene>
<evidence type="ECO:0000256" key="2">
    <source>
        <dbReference type="ARBA" id="ARBA00023015"/>
    </source>
</evidence>
<evidence type="ECO:0000259" key="7">
    <source>
        <dbReference type="PROSITE" id="PS50217"/>
    </source>
</evidence>
<dbReference type="Pfam" id="PF00170">
    <property type="entry name" value="bZIP_1"/>
    <property type="match status" value="1"/>
</dbReference>
<dbReference type="CDD" id="cd14702">
    <property type="entry name" value="bZIP_plant_GBF1"/>
    <property type="match status" value="1"/>
</dbReference>
<dbReference type="InterPro" id="IPR045314">
    <property type="entry name" value="bZIP_plant_GBF1"/>
</dbReference>
<keyword evidence="2" id="KW-0805">Transcription regulation</keyword>
<dbReference type="SUPFAM" id="SSF57959">
    <property type="entry name" value="Leucine zipper domain"/>
    <property type="match status" value="1"/>
</dbReference>
<dbReference type="FunFam" id="1.20.5.170:FF:000020">
    <property type="entry name" value="BZIP transcription factor"/>
    <property type="match status" value="1"/>
</dbReference>
<dbReference type="EMBL" id="QPKB01000004">
    <property type="protein sequence ID" value="RWR82911.1"/>
    <property type="molecule type" value="Genomic_DNA"/>
</dbReference>
<dbReference type="GO" id="GO:0046982">
    <property type="term" value="F:protein heterodimerization activity"/>
    <property type="evidence" value="ECO:0007669"/>
    <property type="project" value="UniProtKB-ARBA"/>
</dbReference>
<dbReference type="GO" id="GO:0000976">
    <property type="term" value="F:transcription cis-regulatory region binding"/>
    <property type="evidence" value="ECO:0007669"/>
    <property type="project" value="TreeGrafter"/>
</dbReference>
<dbReference type="Proteomes" id="UP000283530">
    <property type="component" value="Unassembled WGS sequence"/>
</dbReference>
<sequence length="151" mass="17738">MLPVPPPPSPIPFQFSESGFLENQDLLSLLRTLSPDPDPAGSDPAQPVIDERRRRRMISNRESARRSRMRKQRHLEELRTQLTRIRSENREISNRVAVLSHHSHLLRRDNDRLLTEAVILRQRLSDIRRVLIFQQLQQMVTSNERIPQLIS</sequence>
<dbReference type="InterPro" id="IPR004827">
    <property type="entry name" value="bZIP"/>
</dbReference>
<dbReference type="InterPro" id="IPR046347">
    <property type="entry name" value="bZIP_sf"/>
</dbReference>
<evidence type="ECO:0000256" key="1">
    <source>
        <dbReference type="ARBA" id="ARBA00004123"/>
    </source>
</evidence>
<dbReference type="GO" id="GO:0003700">
    <property type="term" value="F:DNA-binding transcription factor activity"/>
    <property type="evidence" value="ECO:0007669"/>
    <property type="project" value="InterPro"/>
</dbReference>
<evidence type="ECO:0000313" key="8">
    <source>
        <dbReference type="EMBL" id="RWR82911.1"/>
    </source>
</evidence>
<reference evidence="8 9" key="1">
    <citation type="journal article" date="2019" name="Nat. Plants">
        <title>Stout camphor tree genome fills gaps in understanding of flowering plant genome evolution.</title>
        <authorList>
            <person name="Chaw S.M."/>
            <person name="Liu Y.C."/>
            <person name="Wu Y.W."/>
            <person name="Wang H.Y."/>
            <person name="Lin C.I."/>
            <person name="Wu C.S."/>
            <person name="Ke H.M."/>
            <person name="Chang L.Y."/>
            <person name="Hsu C.Y."/>
            <person name="Yang H.T."/>
            <person name="Sudianto E."/>
            <person name="Hsu M.H."/>
            <person name="Wu K.P."/>
            <person name="Wang L.N."/>
            <person name="Leebens-Mack J.H."/>
            <person name="Tsai I.J."/>
        </authorList>
    </citation>
    <scope>NUCLEOTIDE SEQUENCE [LARGE SCALE GENOMIC DNA]</scope>
    <source>
        <strain evidence="9">cv. Chaw 1501</strain>
        <tissue evidence="8">Young leaves</tissue>
    </source>
</reference>
<feature type="region of interest" description="Disordered" evidence="6">
    <location>
        <begin position="31"/>
        <end position="73"/>
    </location>
</feature>
<evidence type="ECO:0000256" key="3">
    <source>
        <dbReference type="ARBA" id="ARBA00023125"/>
    </source>
</evidence>
<keyword evidence="4" id="KW-0804">Transcription</keyword>
<keyword evidence="3" id="KW-0238">DNA-binding</keyword>
<dbReference type="PANTHER" id="PTHR45764">
    <property type="entry name" value="BZIP TRANSCRIPTION FACTOR 44"/>
    <property type="match status" value="1"/>
</dbReference>
<dbReference type="GO" id="GO:0005634">
    <property type="term" value="C:nucleus"/>
    <property type="evidence" value="ECO:0007669"/>
    <property type="project" value="UniProtKB-SubCell"/>
</dbReference>
<dbReference type="Gene3D" id="1.20.5.170">
    <property type="match status" value="1"/>
</dbReference>
<keyword evidence="9" id="KW-1185">Reference proteome</keyword>
<feature type="domain" description="BZIP" evidence="7">
    <location>
        <begin position="50"/>
        <end position="113"/>
    </location>
</feature>
<protein>
    <submittedName>
        <fullName evidence="8">Basic leucine zipper 43-like protein</fullName>
    </submittedName>
</protein>
<organism evidence="8 9">
    <name type="scientific">Cinnamomum micranthum f. kanehirae</name>
    <dbReference type="NCBI Taxonomy" id="337451"/>
    <lineage>
        <taxon>Eukaryota</taxon>
        <taxon>Viridiplantae</taxon>
        <taxon>Streptophyta</taxon>
        <taxon>Embryophyta</taxon>
        <taxon>Tracheophyta</taxon>
        <taxon>Spermatophyta</taxon>
        <taxon>Magnoliopsida</taxon>
        <taxon>Magnoliidae</taxon>
        <taxon>Laurales</taxon>
        <taxon>Lauraceae</taxon>
        <taxon>Cinnamomum</taxon>
    </lineage>
</organism>
<accession>A0A3S3MFY9</accession>
<dbReference type="PROSITE" id="PS00036">
    <property type="entry name" value="BZIP_BASIC"/>
    <property type="match status" value="1"/>
</dbReference>
<dbReference type="OrthoDB" id="551672at2759"/>
<dbReference type="AlphaFoldDB" id="A0A3S3MFY9"/>
<comment type="caution">
    <text evidence="8">The sequence shown here is derived from an EMBL/GenBank/DDBJ whole genome shotgun (WGS) entry which is preliminary data.</text>
</comment>
<keyword evidence="5" id="KW-0539">Nucleus</keyword>
<proteinExistence type="predicted"/>
<evidence type="ECO:0000256" key="4">
    <source>
        <dbReference type="ARBA" id="ARBA00023163"/>
    </source>
</evidence>
<dbReference type="PANTHER" id="PTHR45764:SF21">
    <property type="entry name" value="OS03G0770000 PROTEIN"/>
    <property type="match status" value="1"/>
</dbReference>
<dbReference type="PROSITE" id="PS50217">
    <property type="entry name" value="BZIP"/>
    <property type="match status" value="1"/>
</dbReference>
<dbReference type="GO" id="GO:0045893">
    <property type="term" value="P:positive regulation of DNA-templated transcription"/>
    <property type="evidence" value="ECO:0007669"/>
    <property type="project" value="TreeGrafter"/>
</dbReference>
<evidence type="ECO:0000313" key="9">
    <source>
        <dbReference type="Proteomes" id="UP000283530"/>
    </source>
</evidence>
<comment type="subcellular location">
    <subcellularLocation>
        <location evidence="1">Nucleus</location>
    </subcellularLocation>
</comment>
<evidence type="ECO:0000256" key="5">
    <source>
        <dbReference type="ARBA" id="ARBA00023242"/>
    </source>
</evidence>
<name>A0A3S3MFY9_9MAGN</name>